<keyword evidence="11" id="KW-1185">Reference proteome</keyword>
<dbReference type="NCBIfam" id="NF006551">
    <property type="entry name" value="PRK09050.1"/>
    <property type="match status" value="1"/>
</dbReference>
<dbReference type="InterPro" id="IPR050215">
    <property type="entry name" value="Thiolase-like_sf_Thiolase"/>
</dbReference>
<evidence type="ECO:0000313" key="11">
    <source>
        <dbReference type="Proteomes" id="UP000429595"/>
    </source>
</evidence>
<dbReference type="GO" id="GO:0005737">
    <property type="term" value="C:cytoplasm"/>
    <property type="evidence" value="ECO:0007669"/>
    <property type="project" value="UniProtKB-ARBA"/>
</dbReference>
<dbReference type="InterPro" id="IPR020617">
    <property type="entry name" value="Thiolase_C"/>
</dbReference>
<dbReference type="GO" id="GO:0010124">
    <property type="term" value="P:phenylacetate catabolic process"/>
    <property type="evidence" value="ECO:0007669"/>
    <property type="project" value="TreeGrafter"/>
</dbReference>
<organism evidence="10 11">
    <name type="scientific">Bacillus aerolatus</name>
    <dbReference type="NCBI Taxonomy" id="2653354"/>
    <lineage>
        <taxon>Bacteria</taxon>
        <taxon>Bacillati</taxon>
        <taxon>Bacillota</taxon>
        <taxon>Bacilli</taxon>
        <taxon>Bacillales</taxon>
        <taxon>Bacillaceae</taxon>
        <taxon>Bacillus</taxon>
    </lineage>
</organism>
<dbReference type="PANTHER" id="PTHR43853">
    <property type="entry name" value="3-KETOACYL-COA THIOLASE, PEROXISOMAL"/>
    <property type="match status" value="1"/>
</dbReference>
<evidence type="ECO:0000259" key="9">
    <source>
        <dbReference type="Pfam" id="PF02803"/>
    </source>
</evidence>
<comment type="pathway">
    <text evidence="1">Lipid metabolism.</text>
</comment>
<evidence type="ECO:0000313" key="10">
    <source>
        <dbReference type="EMBL" id="KAB7706581.1"/>
    </source>
</evidence>
<dbReference type="Proteomes" id="UP000429595">
    <property type="component" value="Unassembled WGS sequence"/>
</dbReference>
<dbReference type="PROSITE" id="PS00737">
    <property type="entry name" value="THIOLASE_2"/>
    <property type="match status" value="1"/>
</dbReference>
<dbReference type="PROSITE" id="PS00098">
    <property type="entry name" value="THIOLASE_1"/>
    <property type="match status" value="1"/>
</dbReference>
<dbReference type="InterPro" id="IPR020615">
    <property type="entry name" value="Thiolase_acyl_enz_int_AS"/>
</dbReference>
<evidence type="ECO:0000256" key="1">
    <source>
        <dbReference type="ARBA" id="ARBA00005189"/>
    </source>
</evidence>
<gene>
    <name evidence="10" type="ORF">F9802_10300</name>
</gene>
<dbReference type="InterPro" id="IPR020613">
    <property type="entry name" value="Thiolase_CS"/>
</dbReference>
<feature type="active site" description="Proton acceptor" evidence="6">
    <location>
        <position position="355"/>
    </location>
</feature>
<proteinExistence type="inferred from homology"/>
<name>A0A6I1FKJ7_9BACI</name>
<evidence type="ECO:0000256" key="7">
    <source>
        <dbReference type="RuleBase" id="RU003557"/>
    </source>
</evidence>
<dbReference type="NCBIfam" id="TIGR01930">
    <property type="entry name" value="AcCoA-C-Actrans"/>
    <property type="match status" value="1"/>
</dbReference>
<dbReference type="EMBL" id="WEIO01000005">
    <property type="protein sequence ID" value="KAB7706581.1"/>
    <property type="molecule type" value="Genomic_DNA"/>
</dbReference>
<protein>
    <recommendedName>
        <fullName evidence="5">acetyl-CoA C-acyltransferase</fullName>
        <ecNumber evidence="5">2.3.1.16</ecNumber>
    </recommendedName>
</protein>
<dbReference type="InterPro" id="IPR016039">
    <property type="entry name" value="Thiolase-like"/>
</dbReference>
<accession>A0A6I1FKJ7</accession>
<dbReference type="AlphaFoldDB" id="A0A6I1FKJ7"/>
<keyword evidence="3 7" id="KW-0808">Transferase</keyword>
<feature type="domain" description="Thiolase C-terminal" evidence="9">
    <location>
        <begin position="276"/>
        <end position="397"/>
    </location>
</feature>
<dbReference type="InterPro" id="IPR020616">
    <property type="entry name" value="Thiolase_N"/>
</dbReference>
<feature type="domain" description="Thiolase N-terminal" evidence="8">
    <location>
        <begin position="4"/>
        <end position="268"/>
    </location>
</feature>
<dbReference type="InterPro" id="IPR002155">
    <property type="entry name" value="Thiolase"/>
</dbReference>
<dbReference type="PROSITE" id="PS00099">
    <property type="entry name" value="THIOLASE_3"/>
    <property type="match status" value="1"/>
</dbReference>
<dbReference type="Gene3D" id="3.40.47.10">
    <property type="match status" value="1"/>
</dbReference>
<evidence type="ECO:0000256" key="2">
    <source>
        <dbReference type="ARBA" id="ARBA00010982"/>
    </source>
</evidence>
<dbReference type="EC" id="2.3.1.16" evidence="5"/>
<feature type="active site" description="Proton acceptor" evidence="6">
    <location>
        <position position="385"/>
    </location>
</feature>
<dbReference type="InterPro" id="IPR020610">
    <property type="entry name" value="Thiolase_AS"/>
</dbReference>
<dbReference type="PANTHER" id="PTHR43853:SF2">
    <property type="entry name" value="3-OXOADIPYL-COA_3-OXO-5,6-DEHYDROSUBERYL-COA THIOLASE"/>
    <property type="match status" value="1"/>
</dbReference>
<dbReference type="GO" id="GO:0006635">
    <property type="term" value="P:fatty acid beta-oxidation"/>
    <property type="evidence" value="ECO:0007669"/>
    <property type="project" value="TreeGrafter"/>
</dbReference>
<evidence type="ECO:0000259" key="8">
    <source>
        <dbReference type="Pfam" id="PF00108"/>
    </source>
</evidence>
<dbReference type="FunFam" id="3.40.47.10:FF:000010">
    <property type="entry name" value="Acetyl-CoA acetyltransferase (Thiolase)"/>
    <property type="match status" value="1"/>
</dbReference>
<keyword evidence="4 7" id="KW-0012">Acyltransferase</keyword>
<comment type="caution">
    <text evidence="10">The sequence shown here is derived from an EMBL/GenBank/DDBJ whole genome shotgun (WGS) entry which is preliminary data.</text>
</comment>
<reference evidence="10 11" key="1">
    <citation type="submission" date="2019-10" db="EMBL/GenBank/DDBJ databases">
        <title>Bacillus aerolatum sp. nov., isolated from bioaerosol of sport playgrounds.</title>
        <authorList>
            <person name="Chen P."/>
            <person name="Zhang G."/>
        </authorList>
    </citation>
    <scope>NUCLEOTIDE SEQUENCE [LARGE SCALE GENOMIC DNA]</scope>
    <source>
        <strain evidence="10 11">CX253</strain>
    </source>
</reference>
<dbReference type="GO" id="GO:0003988">
    <property type="term" value="F:acetyl-CoA C-acyltransferase activity"/>
    <property type="evidence" value="ECO:0007669"/>
    <property type="project" value="UniProtKB-EC"/>
</dbReference>
<evidence type="ECO:0000256" key="5">
    <source>
        <dbReference type="ARBA" id="ARBA00024073"/>
    </source>
</evidence>
<evidence type="ECO:0000256" key="4">
    <source>
        <dbReference type="ARBA" id="ARBA00023315"/>
    </source>
</evidence>
<dbReference type="SUPFAM" id="SSF53901">
    <property type="entry name" value="Thiolase-like"/>
    <property type="match status" value="2"/>
</dbReference>
<dbReference type="Pfam" id="PF02803">
    <property type="entry name" value="Thiolase_C"/>
    <property type="match status" value="1"/>
</dbReference>
<feature type="active site" description="Acyl-thioester intermediate" evidence="6">
    <location>
        <position position="90"/>
    </location>
</feature>
<comment type="similarity">
    <text evidence="2 7">Belongs to the thiolase-like superfamily. Thiolase family.</text>
</comment>
<dbReference type="Pfam" id="PF00108">
    <property type="entry name" value="Thiolase_N"/>
    <property type="match status" value="1"/>
</dbReference>
<evidence type="ECO:0000256" key="3">
    <source>
        <dbReference type="ARBA" id="ARBA00022679"/>
    </source>
</evidence>
<dbReference type="CDD" id="cd00751">
    <property type="entry name" value="thiolase"/>
    <property type="match status" value="1"/>
</dbReference>
<evidence type="ECO:0000256" key="6">
    <source>
        <dbReference type="PIRSR" id="PIRSR000429-1"/>
    </source>
</evidence>
<dbReference type="PIRSF" id="PIRSF000429">
    <property type="entry name" value="Ac-CoA_Ac_transf"/>
    <property type="match status" value="1"/>
</dbReference>
<dbReference type="RefSeq" id="WP_152151610.1">
    <property type="nucleotide sequence ID" value="NZ_WEIO01000005.1"/>
</dbReference>
<sequence>MREVVIVDAVRTPIGRYKGALKDVRPDDLGAVVIKALVERNPNLPAEKIEEVIFGNANQAGEDNRNVARMSGLLAGLPVEVAGTTINRLCGSGLDAVMYAARAIAVGEGDIFIAGGTESMTRAPLVMAKPDKDFPRGNMELQDTTIGWRFTNKKLKEMYGVDSMPQTAENVAQRHNVSREDQDQFAFESQQRAKKAMEENRFADEIVPVVYKDRKGNEIVVDQDEHPRPDTTLEKLGKLKPLFEGGTVTAGNASGVNDGASALLLMSAEKAKELNLKPLAKYVTGATAGLEPAVMGLGPIYASRKAMERANLTTEDLGLVELNEAFASQALECMRQLELDQAKVNVNGGAIAFGHPLGASGARILTTLLYEMKKRDEKYGLATMCIGVGQGIAAIIENVNE</sequence>